<evidence type="ECO:0000256" key="1">
    <source>
        <dbReference type="ARBA" id="ARBA00022737"/>
    </source>
</evidence>
<organism evidence="4 5">
    <name type="scientific">Evtepia gabavorous</name>
    <dbReference type="NCBI Taxonomy" id="2211183"/>
    <lineage>
        <taxon>Bacteria</taxon>
        <taxon>Bacillati</taxon>
        <taxon>Bacillota</taxon>
        <taxon>Clostridia</taxon>
        <taxon>Eubacteriales</taxon>
        <taxon>Evtepia</taxon>
    </lineage>
</organism>
<evidence type="ECO:0000256" key="2">
    <source>
        <dbReference type="SAM" id="SignalP"/>
    </source>
</evidence>
<gene>
    <name evidence="4" type="ORF">DV520_00030</name>
</gene>
<dbReference type="EMBL" id="QQRQ01000001">
    <property type="protein sequence ID" value="RFT07569.1"/>
    <property type="molecule type" value="Genomic_DNA"/>
</dbReference>
<dbReference type="InterPro" id="IPR036179">
    <property type="entry name" value="Ig-like_dom_sf"/>
</dbReference>
<dbReference type="InterPro" id="IPR001119">
    <property type="entry name" value="SLH_dom"/>
</dbReference>
<evidence type="ECO:0000313" key="5">
    <source>
        <dbReference type="Proteomes" id="UP000260649"/>
    </source>
</evidence>
<evidence type="ECO:0000259" key="3">
    <source>
        <dbReference type="PROSITE" id="PS51272"/>
    </source>
</evidence>
<dbReference type="Pfam" id="PF18998">
    <property type="entry name" value="Flg_new_2"/>
    <property type="match status" value="1"/>
</dbReference>
<keyword evidence="5" id="KW-1185">Reference proteome</keyword>
<dbReference type="InterPro" id="IPR044060">
    <property type="entry name" value="Bacterial_rp_domain"/>
</dbReference>
<feature type="domain" description="SLH" evidence="3">
    <location>
        <begin position="298"/>
        <end position="357"/>
    </location>
</feature>
<feature type="domain" description="SLH" evidence="3">
    <location>
        <begin position="358"/>
        <end position="421"/>
    </location>
</feature>
<dbReference type="OrthoDB" id="9806505at2"/>
<dbReference type="Gene3D" id="2.60.40.10">
    <property type="entry name" value="Immunoglobulins"/>
    <property type="match status" value="1"/>
</dbReference>
<dbReference type="AlphaFoldDB" id="A0A3E2B6C4"/>
<feature type="chain" id="PRO_5017743293" description="SLH domain-containing protein" evidence="2">
    <location>
        <begin position="24"/>
        <end position="479"/>
    </location>
</feature>
<feature type="domain" description="SLH" evidence="3">
    <location>
        <begin position="423"/>
        <end position="479"/>
    </location>
</feature>
<evidence type="ECO:0000313" key="4">
    <source>
        <dbReference type="EMBL" id="RFT07569.1"/>
    </source>
</evidence>
<keyword evidence="1" id="KW-0677">Repeat</keyword>
<dbReference type="InterPro" id="IPR013783">
    <property type="entry name" value="Ig-like_fold"/>
</dbReference>
<dbReference type="PROSITE" id="PS51272">
    <property type="entry name" value="SLH"/>
    <property type="match status" value="3"/>
</dbReference>
<dbReference type="Pfam" id="PF00395">
    <property type="entry name" value="SLH"/>
    <property type="match status" value="3"/>
</dbReference>
<keyword evidence="2" id="KW-0732">Signal</keyword>
<dbReference type="GeneID" id="97994120"/>
<dbReference type="RefSeq" id="WP_117141384.1">
    <property type="nucleotide sequence ID" value="NZ_CAKXKJ010000024.1"/>
</dbReference>
<protein>
    <recommendedName>
        <fullName evidence="3">SLH domain-containing protein</fullName>
    </recommendedName>
</protein>
<proteinExistence type="predicted"/>
<name>A0A3E2B6C4_9FIRM</name>
<sequence length="479" mass="52569">MKRVSLLLAVVLLLSVLPLGAGAAGTQLAFTQQPQDCTAMPGRDTAVFSVQAVGDPAPTYQWQLKKSDTWENLFLVTQPTYTISRVYPDMDGWQYRCLATSGEKTIASQVVTLHARLNDITLRQLAITPPVAGEVPMQELPETDQYRFPRGIFWDPELHEGTFAPDTVYTATVYLEAKPTYTLDGLSEDFFQVPGATEVSYSYDNRGVVTAVFPKTGGDPLHYPVSAVILEGEGTVTFSDTNPAKGDTVTFTVTPAPHYKLKRLFLAMDYKDLGNGRYSFVMPASPFQVHVNFVLSDPLVYPYEDPAPYYATTAASYLYAAGIMQGTSETTFSPYAPMTRAMVATVLYRMAGEPAVSGDVTFSDVPADTWYTQAVAWAQEKGVIQGTSPTTFSPDSQVTREQLATMLWRYDGSPAPSAGTVMDFPDLADLSTWATDAMTWAVDQKIVQGYNGTLIPREPAIRGQVAAMLWRYLGSPLWV</sequence>
<dbReference type="PANTHER" id="PTHR43308">
    <property type="entry name" value="OUTER MEMBRANE PROTEIN ALPHA-RELATED"/>
    <property type="match status" value="1"/>
</dbReference>
<dbReference type="Proteomes" id="UP000260649">
    <property type="component" value="Unassembled WGS sequence"/>
</dbReference>
<accession>A0A3E2B6C4</accession>
<feature type="signal peptide" evidence="2">
    <location>
        <begin position="1"/>
        <end position="23"/>
    </location>
</feature>
<dbReference type="InterPro" id="IPR051465">
    <property type="entry name" value="Cell_Envelope_Struct_Comp"/>
</dbReference>
<reference evidence="4 5" key="1">
    <citation type="submission" date="2018-07" db="EMBL/GenBank/DDBJ databases">
        <title>GABA Modulating Bacteria of the Human Gut Microbiota.</title>
        <authorList>
            <person name="Strandwitz P."/>
            <person name="Kim K.H."/>
            <person name="Terekhova D."/>
            <person name="Liu J.K."/>
            <person name="Sharma A."/>
            <person name="Levering J."/>
            <person name="Mcdonald D."/>
            <person name="Dietrich D."/>
            <person name="Ramadhar T.R."/>
            <person name="Lekbua A."/>
            <person name="Mroue N."/>
            <person name="Liston C."/>
            <person name="Stewart E.J."/>
            <person name="Dubin M.J."/>
            <person name="Zengler K."/>
            <person name="Knight R."/>
            <person name="Gilbert J.A."/>
            <person name="Clardy J."/>
            <person name="Lewis K."/>
        </authorList>
    </citation>
    <scope>NUCLEOTIDE SEQUENCE [LARGE SCALE GENOMIC DNA]</scope>
    <source>
        <strain evidence="4 5">KLE1738</strain>
    </source>
</reference>
<dbReference type="SUPFAM" id="SSF48726">
    <property type="entry name" value="Immunoglobulin"/>
    <property type="match status" value="1"/>
</dbReference>
<comment type="caution">
    <text evidence="4">The sequence shown here is derived from an EMBL/GenBank/DDBJ whole genome shotgun (WGS) entry which is preliminary data.</text>
</comment>